<dbReference type="Proteomes" id="UP000282977">
    <property type="component" value="Unassembled WGS sequence"/>
</dbReference>
<dbReference type="RefSeq" id="WP_127690265.1">
    <property type="nucleotide sequence ID" value="NZ_RZUL01000002.1"/>
</dbReference>
<gene>
    <name evidence="2" type="ORF">ENE74_07570</name>
</gene>
<keyword evidence="3" id="KW-1185">Reference proteome</keyword>
<feature type="chain" id="PRO_5019496550" evidence="1">
    <location>
        <begin position="20"/>
        <end position="184"/>
    </location>
</feature>
<dbReference type="AlphaFoldDB" id="A0A437J9B2"/>
<sequence length="184" mass="19811">MRAVMFCGASLLMMAQANAQPTVVSTTSPLPPPVFRAESATARAAPPVFSAMQESDIPVRPMQVMMRLGQRTLWNGVLNVGGRAPARVSLSEAVEQGAGCEPLRGYGSSANRQIEISLSASRSPRQRDGFPIYSLTARYVRPPENSAQCDGSRTVAMDQRFMWESNDTLTFSGDGGLSVTISRP</sequence>
<dbReference type="EMBL" id="RZUL01000002">
    <property type="protein sequence ID" value="RVT42081.1"/>
    <property type="molecule type" value="Genomic_DNA"/>
</dbReference>
<name>A0A437J9B2_9SPHN</name>
<proteinExistence type="predicted"/>
<keyword evidence="1" id="KW-0732">Signal</keyword>
<accession>A0A437J9B2</accession>
<reference evidence="2 3" key="1">
    <citation type="submission" date="2019-01" db="EMBL/GenBank/DDBJ databases">
        <authorList>
            <person name="Chen W.-M."/>
        </authorList>
    </citation>
    <scope>NUCLEOTIDE SEQUENCE [LARGE SCALE GENOMIC DNA]</scope>
    <source>
        <strain evidence="2 3">TLA-22</strain>
    </source>
</reference>
<evidence type="ECO:0000313" key="3">
    <source>
        <dbReference type="Proteomes" id="UP000282977"/>
    </source>
</evidence>
<protein>
    <submittedName>
        <fullName evidence="2">Uncharacterized protein</fullName>
    </submittedName>
</protein>
<feature type="signal peptide" evidence="1">
    <location>
        <begin position="1"/>
        <end position="19"/>
    </location>
</feature>
<organism evidence="2 3">
    <name type="scientific">Sphingobium algorifonticola</name>
    <dbReference type="NCBI Taxonomy" id="2008318"/>
    <lineage>
        <taxon>Bacteria</taxon>
        <taxon>Pseudomonadati</taxon>
        <taxon>Pseudomonadota</taxon>
        <taxon>Alphaproteobacteria</taxon>
        <taxon>Sphingomonadales</taxon>
        <taxon>Sphingomonadaceae</taxon>
        <taxon>Sphingobium</taxon>
    </lineage>
</organism>
<evidence type="ECO:0000313" key="2">
    <source>
        <dbReference type="EMBL" id="RVT42081.1"/>
    </source>
</evidence>
<comment type="caution">
    <text evidence="2">The sequence shown here is derived from an EMBL/GenBank/DDBJ whole genome shotgun (WGS) entry which is preliminary data.</text>
</comment>
<dbReference type="OrthoDB" id="323926at2"/>
<evidence type="ECO:0000256" key="1">
    <source>
        <dbReference type="SAM" id="SignalP"/>
    </source>
</evidence>